<protein>
    <submittedName>
        <fullName evidence="1">Inorganic pyrophosphatase/exopolyphosphatase</fullName>
    </submittedName>
</protein>
<gene>
    <name evidence="1" type="ORF">ALP33_01963</name>
</gene>
<dbReference type="Gene3D" id="3.10.450.620">
    <property type="entry name" value="JHP933, nucleotidyltransferase-like core domain"/>
    <property type="match status" value="1"/>
</dbReference>
<name>A0AB37R6F8_PSEAV</name>
<accession>A0AB37R6F8</accession>
<organism evidence="1 2">
    <name type="scientific">Pseudomonas amygdali pv. lachrymans</name>
    <name type="common">Pseudomonas syringae pv. lachrymans</name>
    <dbReference type="NCBI Taxonomy" id="53707"/>
    <lineage>
        <taxon>Bacteria</taxon>
        <taxon>Pseudomonadati</taxon>
        <taxon>Pseudomonadota</taxon>
        <taxon>Gammaproteobacteria</taxon>
        <taxon>Pseudomonadales</taxon>
        <taxon>Pseudomonadaceae</taxon>
        <taxon>Pseudomonas</taxon>
        <taxon>Pseudomonas amygdali</taxon>
    </lineage>
</organism>
<dbReference type="AlphaFoldDB" id="A0AB37R6F8"/>
<reference evidence="1 2" key="1">
    <citation type="submission" date="2018-08" db="EMBL/GenBank/DDBJ databases">
        <title>Recombination of ecologically and evolutionarily significant loci maintains genetic cohesion in the Pseudomonas syringae species complex.</title>
        <authorList>
            <person name="Dillon M."/>
            <person name="Thakur S."/>
            <person name="Almeida R.N.D."/>
            <person name="Weir B.S."/>
            <person name="Guttman D.S."/>
        </authorList>
    </citation>
    <scope>NUCLEOTIDE SEQUENCE [LARGE SCALE GENOMIC DNA]</scope>
    <source>
        <strain evidence="1 2">ICMP 3402</strain>
    </source>
</reference>
<dbReference type="Proteomes" id="UP000271817">
    <property type="component" value="Unassembled WGS sequence"/>
</dbReference>
<comment type="caution">
    <text evidence="1">The sequence shown here is derived from an EMBL/GenBank/DDBJ whole genome shotgun (WGS) entry which is preliminary data.</text>
</comment>
<evidence type="ECO:0000313" key="1">
    <source>
        <dbReference type="EMBL" id="RMU17911.1"/>
    </source>
</evidence>
<dbReference type="InterPro" id="IPR014942">
    <property type="entry name" value="AbiEii"/>
</dbReference>
<proteinExistence type="predicted"/>
<evidence type="ECO:0000313" key="2">
    <source>
        <dbReference type="Proteomes" id="UP000271817"/>
    </source>
</evidence>
<dbReference type="EMBL" id="RBTW01000205">
    <property type="protein sequence ID" value="RMU17911.1"/>
    <property type="molecule type" value="Genomic_DNA"/>
</dbReference>
<sequence>MKTLSKHQRVSIVDASTAGILKSMLAAVAEKDQHITDALHALSQIHIVHSANQVNRKKGDPRPLSVDVATRMVFAGGTCLSKAYGLIERMSEDIDIKVVLESPPEGYAFPNTVGERGRLKTLHKAVEDALTGLGFQFVVQVDKDNPIRKDGSRYYCLLVSYEAHFEDTAGTLRPQLKVELICRPPMIPSEVQNLGYMLEELSGSANPFLFSMNCITVAETLAEKVLSLLRRCAWNWDGRQKGEFDTALVRHVYDVWRIATNHPQAVESAARVFSSSVNKDVLEFGGQHPEFAADPFGVLRRTLEVAETHEGLKDNFEQRLKPLLYASERPDYETCFATFADVARYLLDHGAAGGGVPGSA</sequence>
<dbReference type="Pfam" id="PF08843">
    <property type="entry name" value="AbiEii"/>
    <property type="match status" value="1"/>
</dbReference>
<dbReference type="RefSeq" id="WP_046835372.1">
    <property type="nucleotide sequence ID" value="NZ_CP020351.1"/>
</dbReference>